<evidence type="ECO:0000256" key="11">
    <source>
        <dbReference type="ARBA" id="ARBA00022898"/>
    </source>
</evidence>
<dbReference type="Gene3D" id="3.20.10.10">
    <property type="entry name" value="D-amino Acid Aminotransferase, subunit A, domain 2"/>
    <property type="match status" value="1"/>
</dbReference>
<keyword evidence="12 18" id="KW-0100">Branched-chain amino acid biosynthesis</keyword>
<keyword evidence="9 18" id="KW-0028">Amino-acid biosynthesis</keyword>
<evidence type="ECO:0000256" key="14">
    <source>
        <dbReference type="ARBA" id="ARBA00048798"/>
    </source>
</evidence>
<evidence type="ECO:0000256" key="2">
    <source>
        <dbReference type="ARBA" id="ARBA00003109"/>
    </source>
</evidence>
<evidence type="ECO:0000256" key="6">
    <source>
        <dbReference type="ARBA" id="ARBA00009320"/>
    </source>
</evidence>
<dbReference type="Gene3D" id="3.30.470.10">
    <property type="match status" value="1"/>
</dbReference>
<dbReference type="GO" id="GO:0009082">
    <property type="term" value="P:branched-chain amino acid biosynthetic process"/>
    <property type="evidence" value="ECO:0007669"/>
    <property type="project" value="UniProtKB-KW"/>
</dbReference>
<organism evidence="19">
    <name type="scientific">Sporolactobacillus sp. Y61</name>
    <dbReference type="NCBI Taxonomy" id="3160863"/>
    <lineage>
        <taxon>Bacteria</taxon>
        <taxon>Bacillati</taxon>
        <taxon>Bacillota</taxon>
        <taxon>Bacilli</taxon>
        <taxon>Bacillales</taxon>
        <taxon>Sporolactobacillaceae</taxon>
        <taxon>Sporolactobacillus</taxon>
    </lineage>
</organism>
<evidence type="ECO:0000256" key="15">
    <source>
        <dbReference type="ARBA" id="ARBA00049229"/>
    </source>
</evidence>
<comment type="similarity">
    <text evidence="6 16">Belongs to the class-IV pyridoxal-phosphate-dependent aminotransferase family.</text>
</comment>
<dbReference type="NCBIfam" id="TIGR01122">
    <property type="entry name" value="ilvE_I"/>
    <property type="match status" value="1"/>
</dbReference>
<dbReference type="InterPro" id="IPR001544">
    <property type="entry name" value="Aminotrans_IV"/>
</dbReference>
<comment type="pathway">
    <text evidence="4 18">Amino-acid biosynthesis; L-valine biosynthesis; L-valine from pyruvate: step 4/4.</text>
</comment>
<evidence type="ECO:0000256" key="18">
    <source>
        <dbReference type="RuleBase" id="RU364094"/>
    </source>
</evidence>
<evidence type="ECO:0000256" key="1">
    <source>
        <dbReference type="ARBA" id="ARBA00001933"/>
    </source>
</evidence>
<dbReference type="FunFam" id="3.20.10.10:FF:000002">
    <property type="entry name" value="D-alanine aminotransferase"/>
    <property type="match status" value="1"/>
</dbReference>
<dbReference type="GO" id="GO:0008652">
    <property type="term" value="P:amino acid biosynthetic process"/>
    <property type="evidence" value="ECO:0007669"/>
    <property type="project" value="UniProtKB-KW"/>
</dbReference>
<evidence type="ECO:0000256" key="10">
    <source>
        <dbReference type="ARBA" id="ARBA00022679"/>
    </source>
</evidence>
<evidence type="ECO:0000256" key="3">
    <source>
        <dbReference type="ARBA" id="ARBA00004824"/>
    </source>
</evidence>
<dbReference type="InterPro" id="IPR043131">
    <property type="entry name" value="BCAT-like_N"/>
</dbReference>
<keyword evidence="11 17" id="KW-0663">Pyridoxal phosphate</keyword>
<evidence type="ECO:0000256" key="12">
    <source>
        <dbReference type="ARBA" id="ARBA00023304"/>
    </source>
</evidence>
<gene>
    <name evidence="18" type="primary">ilvE</name>
    <name evidence="19" type="ORF">ABNN70_11390</name>
</gene>
<evidence type="ECO:0000256" key="17">
    <source>
        <dbReference type="RuleBase" id="RU004516"/>
    </source>
</evidence>
<dbReference type="GO" id="GO:0004084">
    <property type="term" value="F:branched-chain-amino-acid transaminase activity"/>
    <property type="evidence" value="ECO:0007669"/>
    <property type="project" value="UniProtKB-EC"/>
</dbReference>
<comment type="function">
    <text evidence="2 18">Acts on leucine, isoleucine and valine.</text>
</comment>
<dbReference type="PROSITE" id="PS00770">
    <property type="entry name" value="AA_TRANSFER_CLASS_4"/>
    <property type="match status" value="1"/>
</dbReference>
<reference evidence="19" key="1">
    <citation type="submission" date="2024-06" db="EMBL/GenBank/DDBJ databases">
        <authorList>
            <person name="Fan A."/>
            <person name="Zhang F.Y."/>
            <person name="Zhang L."/>
        </authorList>
    </citation>
    <scope>NUCLEOTIDE SEQUENCE</scope>
    <source>
        <strain evidence="19">Y61</strain>
    </source>
</reference>
<dbReference type="InterPro" id="IPR050571">
    <property type="entry name" value="Class-IV_PLP-Dep_Aminotrnsfr"/>
</dbReference>
<protein>
    <recommendedName>
        <fullName evidence="18">Branched-chain-amino-acid aminotransferase</fullName>
        <shortName evidence="18">BCAT</shortName>
        <ecNumber evidence="18">2.6.1.42</ecNumber>
    </recommendedName>
</protein>
<evidence type="ECO:0000256" key="13">
    <source>
        <dbReference type="ARBA" id="ARBA00048212"/>
    </source>
</evidence>
<evidence type="ECO:0000256" key="9">
    <source>
        <dbReference type="ARBA" id="ARBA00022605"/>
    </source>
</evidence>
<comment type="subunit">
    <text evidence="7">Homodimer.</text>
</comment>
<dbReference type="PANTHER" id="PTHR42743:SF4">
    <property type="entry name" value="BRANCHED-CHAIN-AMINO-ACID AMINOTRANSFERASE-RELATED"/>
    <property type="match status" value="1"/>
</dbReference>
<evidence type="ECO:0000313" key="19">
    <source>
        <dbReference type="EMBL" id="XCJ18400.1"/>
    </source>
</evidence>
<dbReference type="PANTHER" id="PTHR42743">
    <property type="entry name" value="AMINO-ACID AMINOTRANSFERASE"/>
    <property type="match status" value="1"/>
</dbReference>
<dbReference type="InterPro" id="IPR018300">
    <property type="entry name" value="Aminotrans_IV_CS"/>
</dbReference>
<dbReference type="RefSeq" id="WP_353949424.1">
    <property type="nucleotide sequence ID" value="NZ_CP159510.1"/>
</dbReference>
<comment type="catalytic activity">
    <reaction evidence="13 18">
        <text>L-valine + 2-oxoglutarate = 3-methyl-2-oxobutanoate + L-glutamate</text>
        <dbReference type="Rhea" id="RHEA:24813"/>
        <dbReference type="ChEBI" id="CHEBI:11851"/>
        <dbReference type="ChEBI" id="CHEBI:16810"/>
        <dbReference type="ChEBI" id="CHEBI:29985"/>
        <dbReference type="ChEBI" id="CHEBI:57762"/>
        <dbReference type="EC" id="2.6.1.42"/>
    </reaction>
</comment>
<sequence>MGVLLPAKSRNSICDIPKSRRSLHVRILCVLSGKIVKEDDVKISVRSKAFNYGLGVFEGIRAYWDDKSEQLYGFKLREHYERLKQSAKTVNLNFDLTVDDLIKGTVELLKANNCRTTTYVRPIVYNDAQDIGPTLDGKDVKVVIYTQPLNKYAGKPELSVGVTSWKRISNNQLPPRTKATAAYMNSALAALETKSAGFDEAIFLTNGDHVCEGSGENIFIFRKGKLVTPPPADNILEGITRDLVMKLAKEELGLEVDERSISRSELYVADEVFFSGTAMEVTPIVEVDHRTIGTGHEGDVCKKIKELFFGLTTGNNPKYAESCTPVYDK</sequence>
<dbReference type="SUPFAM" id="SSF56752">
    <property type="entry name" value="D-aminoacid aminotransferase-like PLP-dependent enzymes"/>
    <property type="match status" value="1"/>
</dbReference>
<proteinExistence type="inferred from homology"/>
<dbReference type="InterPro" id="IPR043132">
    <property type="entry name" value="BCAT-like_C"/>
</dbReference>
<accession>A0AAU8IJH7</accession>
<dbReference type="InterPro" id="IPR036038">
    <property type="entry name" value="Aminotransferase-like"/>
</dbReference>
<name>A0AAU8IJH7_9BACL</name>
<dbReference type="EC" id="2.6.1.42" evidence="18"/>
<evidence type="ECO:0000256" key="7">
    <source>
        <dbReference type="ARBA" id="ARBA00011738"/>
    </source>
</evidence>
<evidence type="ECO:0000256" key="16">
    <source>
        <dbReference type="RuleBase" id="RU004106"/>
    </source>
</evidence>
<evidence type="ECO:0000256" key="8">
    <source>
        <dbReference type="ARBA" id="ARBA00022576"/>
    </source>
</evidence>
<comment type="pathway">
    <text evidence="3 18">Amino-acid biosynthesis; L-isoleucine biosynthesis; L-isoleucine from 2-oxobutanoate: step 4/4.</text>
</comment>
<evidence type="ECO:0000256" key="4">
    <source>
        <dbReference type="ARBA" id="ARBA00004931"/>
    </source>
</evidence>
<comment type="pathway">
    <text evidence="5 18">Amino-acid biosynthesis; L-leucine biosynthesis; L-leucine from 3-methyl-2-oxobutanoate: step 4/4.</text>
</comment>
<evidence type="ECO:0000256" key="5">
    <source>
        <dbReference type="ARBA" id="ARBA00005072"/>
    </source>
</evidence>
<dbReference type="InterPro" id="IPR005785">
    <property type="entry name" value="B_amino_transI"/>
</dbReference>
<dbReference type="Pfam" id="PF01063">
    <property type="entry name" value="Aminotran_4"/>
    <property type="match status" value="1"/>
</dbReference>
<comment type="catalytic activity">
    <reaction evidence="14 18">
        <text>L-isoleucine + 2-oxoglutarate = (S)-3-methyl-2-oxopentanoate + L-glutamate</text>
        <dbReference type="Rhea" id="RHEA:24801"/>
        <dbReference type="ChEBI" id="CHEBI:16810"/>
        <dbReference type="ChEBI" id="CHEBI:29985"/>
        <dbReference type="ChEBI" id="CHEBI:35146"/>
        <dbReference type="ChEBI" id="CHEBI:58045"/>
        <dbReference type="EC" id="2.6.1.42"/>
    </reaction>
</comment>
<dbReference type="AlphaFoldDB" id="A0AAU8IJH7"/>
<keyword evidence="10 18" id="KW-0808">Transferase</keyword>
<comment type="cofactor">
    <cofactor evidence="1 17">
        <name>pyridoxal 5'-phosphate</name>
        <dbReference type="ChEBI" id="CHEBI:597326"/>
    </cofactor>
</comment>
<keyword evidence="8 18" id="KW-0032">Aminotransferase</keyword>
<dbReference type="EMBL" id="CP159510">
    <property type="protein sequence ID" value="XCJ18400.1"/>
    <property type="molecule type" value="Genomic_DNA"/>
</dbReference>
<dbReference type="NCBIfam" id="NF005146">
    <property type="entry name" value="PRK06606.1"/>
    <property type="match status" value="1"/>
</dbReference>
<comment type="catalytic activity">
    <reaction evidence="15 18">
        <text>L-leucine + 2-oxoglutarate = 4-methyl-2-oxopentanoate + L-glutamate</text>
        <dbReference type="Rhea" id="RHEA:18321"/>
        <dbReference type="ChEBI" id="CHEBI:16810"/>
        <dbReference type="ChEBI" id="CHEBI:17865"/>
        <dbReference type="ChEBI" id="CHEBI:29985"/>
        <dbReference type="ChEBI" id="CHEBI:57427"/>
        <dbReference type="EC" id="2.6.1.42"/>
    </reaction>
</comment>